<dbReference type="InterPro" id="IPR013106">
    <property type="entry name" value="Ig_V-set"/>
</dbReference>
<evidence type="ECO:0000313" key="4">
    <source>
        <dbReference type="Proteomes" id="UP000694559"/>
    </source>
</evidence>
<keyword evidence="1" id="KW-1133">Transmembrane helix</keyword>
<protein>
    <recommendedName>
        <fullName evidence="2">Immunoglobulin V-set domain-containing protein</fullName>
    </recommendedName>
</protein>
<evidence type="ECO:0000313" key="3">
    <source>
        <dbReference type="Ensembl" id="ENSNNAP00000008150.1"/>
    </source>
</evidence>
<evidence type="ECO:0000256" key="1">
    <source>
        <dbReference type="SAM" id="Phobius"/>
    </source>
</evidence>
<evidence type="ECO:0000259" key="2">
    <source>
        <dbReference type="Pfam" id="PF07686"/>
    </source>
</evidence>
<organism evidence="3 4">
    <name type="scientific">Naja naja</name>
    <name type="common">Indian cobra</name>
    <dbReference type="NCBI Taxonomy" id="35670"/>
    <lineage>
        <taxon>Eukaryota</taxon>
        <taxon>Metazoa</taxon>
        <taxon>Chordata</taxon>
        <taxon>Craniata</taxon>
        <taxon>Vertebrata</taxon>
        <taxon>Euteleostomi</taxon>
        <taxon>Lepidosauria</taxon>
        <taxon>Squamata</taxon>
        <taxon>Bifurcata</taxon>
        <taxon>Unidentata</taxon>
        <taxon>Episquamata</taxon>
        <taxon>Toxicofera</taxon>
        <taxon>Serpentes</taxon>
        <taxon>Colubroidea</taxon>
        <taxon>Elapidae</taxon>
        <taxon>Elapinae</taxon>
        <taxon>Naja</taxon>
    </lineage>
</organism>
<dbReference type="Ensembl" id="ENSNNAT00000008544.1">
    <property type="protein sequence ID" value="ENSNNAP00000008150.1"/>
    <property type="gene ID" value="ENSNNAG00000005473.1"/>
</dbReference>
<dbReference type="Gene3D" id="2.60.40.10">
    <property type="entry name" value="Immunoglobulins"/>
    <property type="match status" value="1"/>
</dbReference>
<dbReference type="Proteomes" id="UP000694559">
    <property type="component" value="Unplaced"/>
</dbReference>
<dbReference type="InterPro" id="IPR013783">
    <property type="entry name" value="Ig-like_fold"/>
</dbReference>
<keyword evidence="4" id="KW-1185">Reference proteome</keyword>
<reference evidence="3" key="1">
    <citation type="submission" date="2025-08" db="UniProtKB">
        <authorList>
            <consortium name="Ensembl"/>
        </authorList>
    </citation>
    <scope>IDENTIFICATION</scope>
</reference>
<dbReference type="AlphaFoldDB" id="A0A8C6VRP1"/>
<dbReference type="Pfam" id="PF07686">
    <property type="entry name" value="V-set"/>
    <property type="match status" value="1"/>
</dbReference>
<reference evidence="3" key="2">
    <citation type="submission" date="2025-09" db="UniProtKB">
        <authorList>
            <consortium name="Ensembl"/>
        </authorList>
    </citation>
    <scope>IDENTIFICATION</scope>
</reference>
<proteinExistence type="predicted"/>
<dbReference type="GeneTree" id="ENSGT01010000228737"/>
<name>A0A8C6VRP1_NAJNA</name>
<sequence length="91" mass="10258">ATKILGFGLGLSWTLLPFIFSIMVWILLLLLFSYSPGEVRHPPWLFYHFTKFGPVFSGHFSASTNTPKNTAFLTISSVQAKDEGDYYCYVG</sequence>
<dbReference type="SUPFAM" id="SSF48726">
    <property type="entry name" value="Immunoglobulin"/>
    <property type="match status" value="1"/>
</dbReference>
<feature type="domain" description="Immunoglobulin V-set" evidence="2">
    <location>
        <begin position="42"/>
        <end position="90"/>
    </location>
</feature>
<dbReference type="InterPro" id="IPR036179">
    <property type="entry name" value="Ig-like_dom_sf"/>
</dbReference>
<accession>A0A8C6VRP1</accession>
<keyword evidence="1" id="KW-0812">Transmembrane</keyword>
<keyword evidence="1" id="KW-0472">Membrane</keyword>
<feature type="transmembrane region" description="Helical" evidence="1">
    <location>
        <begin position="12"/>
        <end position="32"/>
    </location>
</feature>